<evidence type="ECO:0000313" key="2">
    <source>
        <dbReference type="Proteomes" id="UP000321331"/>
    </source>
</evidence>
<comment type="caution">
    <text evidence="1">The sequence shown here is derived from an EMBL/GenBank/DDBJ whole genome shotgun (WGS) entry which is preliminary data.</text>
</comment>
<gene>
    <name evidence="1" type="ORF">FocTR4_00012081</name>
</gene>
<protein>
    <submittedName>
        <fullName evidence="1">Uncharacterized protein</fullName>
    </submittedName>
</protein>
<dbReference type="InterPro" id="IPR036250">
    <property type="entry name" value="AcylCo_DH-like_C"/>
</dbReference>
<dbReference type="GO" id="GO:0055088">
    <property type="term" value="P:lipid homeostasis"/>
    <property type="evidence" value="ECO:0007669"/>
    <property type="project" value="TreeGrafter"/>
</dbReference>
<dbReference type="GO" id="GO:0005504">
    <property type="term" value="F:fatty acid binding"/>
    <property type="evidence" value="ECO:0007669"/>
    <property type="project" value="TreeGrafter"/>
</dbReference>
<dbReference type="EMBL" id="VMNF01000014">
    <property type="protein sequence ID" value="TXB97636.1"/>
    <property type="molecule type" value="Genomic_DNA"/>
</dbReference>
<dbReference type="GO" id="GO:0005777">
    <property type="term" value="C:peroxisome"/>
    <property type="evidence" value="ECO:0007669"/>
    <property type="project" value="InterPro"/>
</dbReference>
<accession>A0A5C6SGQ2</accession>
<sequence length="588" mass="65335">RQEESPQSHREDHHISMFQSKPILSQDIWRSDRDIVASTSRRDVALHYERARSIFRHSGLSQQDIENLTPKFWDFQFDLIAARDMTAFIIVAIQVNLCIGTLCSFVKGRPDLQDLVDKLLNFDICGGFMLTEADHGLDARNLETTATETTATLLPDGSYDLHTPHVGASKAMPLTTPYCGMPRIAIVFACLLVDGKSHDVKPFLVCLSDACGLRPGVTSRILPTRPGTKPLYHSLTAFNHVDLPFSALLGSSSKPENDRLDFLRQIWRVSAGTLSLSIMGISAIKVGTRIAAVYIERRTITAPDGPVPGEIMSFSTQQRPIVEGWVQGKVLHAFARWTIGMRPNLSNGTQHALVTIFKATVMKASQILRPLTERCGWQGLCAYNQISELDSTLQGISIAEGDTLLLCIRIFHVRAPGREKLGEKLGLPQARNRLSRLAQREDRLMLDMKSRLEVIRGYKKHRGPAFDRHILPRCRLLAEAIGNRMAYEAAETSGLSPDVLTLYQGICMCEDLNHLPAMGPQCRAGAQSQSSEPYNNVLAQIRSESASRSDLDDYVTAPIMSEESWGSFTNSLHAFKHPHDVAIPCSKL</sequence>
<dbReference type="Gene3D" id="1.20.140.10">
    <property type="entry name" value="Butyryl-CoA Dehydrogenase, subunit A, domain 3"/>
    <property type="match status" value="1"/>
</dbReference>
<dbReference type="GO" id="GO:0033540">
    <property type="term" value="P:fatty acid beta-oxidation using acyl-CoA oxidase"/>
    <property type="evidence" value="ECO:0007669"/>
    <property type="project" value="TreeGrafter"/>
</dbReference>
<organism evidence="1 2">
    <name type="scientific">Fusarium oxysporum f. sp. cubense</name>
    <dbReference type="NCBI Taxonomy" id="61366"/>
    <lineage>
        <taxon>Eukaryota</taxon>
        <taxon>Fungi</taxon>
        <taxon>Dikarya</taxon>
        <taxon>Ascomycota</taxon>
        <taxon>Pezizomycotina</taxon>
        <taxon>Sordariomycetes</taxon>
        <taxon>Hypocreomycetidae</taxon>
        <taxon>Hypocreales</taxon>
        <taxon>Nectriaceae</taxon>
        <taxon>Fusarium</taxon>
        <taxon>Fusarium oxysporum species complex</taxon>
    </lineage>
</organism>
<dbReference type="SUPFAM" id="SSF47203">
    <property type="entry name" value="Acyl-CoA dehydrogenase C-terminal domain-like"/>
    <property type="match status" value="1"/>
</dbReference>
<proteinExistence type="predicted"/>
<dbReference type="PANTHER" id="PTHR10909:SF382">
    <property type="entry name" value="ACYL-COENZYME A OXIDASE"/>
    <property type="match status" value="1"/>
</dbReference>
<dbReference type="GO" id="GO:0003997">
    <property type="term" value="F:acyl-CoA oxidase activity"/>
    <property type="evidence" value="ECO:0007669"/>
    <property type="project" value="InterPro"/>
</dbReference>
<evidence type="ECO:0000313" key="1">
    <source>
        <dbReference type="EMBL" id="TXB97636.1"/>
    </source>
</evidence>
<reference evidence="1 2" key="1">
    <citation type="submission" date="2019-07" db="EMBL/GenBank/DDBJ databases">
        <title>The First High-Quality Draft Genome Sequence of the Causal Agent of the Current Panama Disease Epidemic.</title>
        <authorList>
            <person name="Warmington R.J."/>
            <person name="Kay W."/>
            <person name="Jeffries A."/>
            <person name="Bebber D."/>
            <person name="Moore K."/>
            <person name="Studholme D.J."/>
        </authorList>
    </citation>
    <scope>NUCLEOTIDE SEQUENCE [LARGE SCALE GENOMIC DNA]</scope>
    <source>
        <strain evidence="1 2">TR4</strain>
    </source>
</reference>
<dbReference type="Gene3D" id="2.40.110.10">
    <property type="entry name" value="Butyryl-CoA Dehydrogenase, subunit A, domain 2"/>
    <property type="match status" value="1"/>
</dbReference>
<dbReference type="PANTHER" id="PTHR10909">
    <property type="entry name" value="ELECTRON TRANSPORT OXIDOREDUCTASE"/>
    <property type="match status" value="1"/>
</dbReference>
<dbReference type="GO" id="GO:0071949">
    <property type="term" value="F:FAD binding"/>
    <property type="evidence" value="ECO:0007669"/>
    <property type="project" value="InterPro"/>
</dbReference>
<name>A0A5C6SGQ2_FUSOC</name>
<dbReference type="SUPFAM" id="SSF56645">
    <property type="entry name" value="Acyl-CoA dehydrogenase NM domain-like"/>
    <property type="match status" value="1"/>
</dbReference>
<dbReference type="InterPro" id="IPR046373">
    <property type="entry name" value="Acyl-CoA_Oxase/DH_mid-dom_sf"/>
</dbReference>
<dbReference type="InterPro" id="IPR009100">
    <property type="entry name" value="AcylCoA_DH/oxidase_NM_dom_sf"/>
</dbReference>
<feature type="non-terminal residue" evidence="1">
    <location>
        <position position="1"/>
    </location>
</feature>
<dbReference type="AlphaFoldDB" id="A0A5C6SGQ2"/>
<dbReference type="InterPro" id="IPR012258">
    <property type="entry name" value="Acyl-CoA_oxidase"/>
</dbReference>
<dbReference type="Proteomes" id="UP000321331">
    <property type="component" value="Unassembled WGS sequence"/>
</dbReference>